<gene>
    <name evidence="2" type="ORF">Anapl_07685</name>
</gene>
<proteinExistence type="predicted"/>
<organism evidence="2 3">
    <name type="scientific">Anas platyrhynchos</name>
    <name type="common">Mallard</name>
    <name type="synonym">Anas boschas</name>
    <dbReference type="NCBI Taxonomy" id="8839"/>
    <lineage>
        <taxon>Eukaryota</taxon>
        <taxon>Metazoa</taxon>
        <taxon>Chordata</taxon>
        <taxon>Craniata</taxon>
        <taxon>Vertebrata</taxon>
        <taxon>Euteleostomi</taxon>
        <taxon>Archelosauria</taxon>
        <taxon>Archosauria</taxon>
        <taxon>Dinosauria</taxon>
        <taxon>Saurischia</taxon>
        <taxon>Theropoda</taxon>
        <taxon>Coelurosauria</taxon>
        <taxon>Aves</taxon>
        <taxon>Neognathae</taxon>
        <taxon>Galloanserae</taxon>
        <taxon>Anseriformes</taxon>
        <taxon>Anatidae</taxon>
        <taxon>Anatinae</taxon>
        <taxon>Anas</taxon>
    </lineage>
</organism>
<name>R0M4Z3_ANAPL</name>
<protein>
    <submittedName>
        <fullName evidence="2">Uncharacterized protein</fullName>
    </submittedName>
</protein>
<keyword evidence="3" id="KW-1185">Reference proteome</keyword>
<evidence type="ECO:0000313" key="3">
    <source>
        <dbReference type="Proteomes" id="UP000296049"/>
    </source>
</evidence>
<dbReference type="AlphaFoldDB" id="R0M4Z3"/>
<dbReference type="EMBL" id="KB742505">
    <property type="protein sequence ID" value="EOB07718.1"/>
    <property type="molecule type" value="Genomic_DNA"/>
</dbReference>
<accession>R0M4Z3</accession>
<dbReference type="Proteomes" id="UP000296049">
    <property type="component" value="Unassembled WGS sequence"/>
</dbReference>
<evidence type="ECO:0000256" key="1">
    <source>
        <dbReference type="SAM" id="MobiDB-lite"/>
    </source>
</evidence>
<reference evidence="3" key="1">
    <citation type="journal article" date="2013" name="Nat. Genet.">
        <title>The duck genome and transcriptome provide insight into an avian influenza virus reservoir species.</title>
        <authorList>
            <person name="Huang Y."/>
            <person name="Li Y."/>
            <person name="Burt D.W."/>
            <person name="Chen H."/>
            <person name="Zhang Y."/>
            <person name="Qian W."/>
            <person name="Kim H."/>
            <person name="Gan S."/>
            <person name="Zhao Y."/>
            <person name="Li J."/>
            <person name="Yi K."/>
            <person name="Feng H."/>
            <person name="Zhu P."/>
            <person name="Li B."/>
            <person name="Liu Q."/>
            <person name="Fairley S."/>
            <person name="Magor K.E."/>
            <person name="Du Z."/>
            <person name="Hu X."/>
            <person name="Goodman L."/>
            <person name="Tafer H."/>
            <person name="Vignal A."/>
            <person name="Lee T."/>
            <person name="Kim K.W."/>
            <person name="Sheng Z."/>
            <person name="An Y."/>
            <person name="Searle S."/>
            <person name="Herrero J."/>
            <person name="Groenen M.A."/>
            <person name="Crooijmans R.P."/>
            <person name="Faraut T."/>
            <person name="Cai Q."/>
            <person name="Webster R.G."/>
            <person name="Aldridge J.R."/>
            <person name="Warren W.C."/>
            <person name="Bartschat S."/>
            <person name="Kehr S."/>
            <person name="Marz M."/>
            <person name="Stadler P.F."/>
            <person name="Smith J."/>
            <person name="Kraus R.H."/>
            <person name="Zhao Y."/>
            <person name="Ren L."/>
            <person name="Fei J."/>
            <person name="Morisson M."/>
            <person name="Kaiser P."/>
            <person name="Griffin D.K."/>
            <person name="Rao M."/>
            <person name="Pitel F."/>
            <person name="Wang J."/>
            <person name="Li N."/>
        </authorList>
    </citation>
    <scope>NUCLEOTIDE SEQUENCE [LARGE SCALE GENOMIC DNA]</scope>
</reference>
<evidence type="ECO:0000313" key="2">
    <source>
        <dbReference type="EMBL" id="EOB07718.1"/>
    </source>
</evidence>
<sequence>MLQPFSGHKPCLRNLSKMPTHCVEANQNSLCAFEIVENVEENPREDFFIKAVFSLFLLCICPDSAPFYSSREAQRTEAAILLSYRSSQPSVIPDKDQVLVVAVVVVVVWSLTGSHQPQEITRLFRGGSNNEDILTGATSKGSGPASSSTTDTCSHPSSLCYHKSLCSKMMNRSNNAGS</sequence>
<feature type="region of interest" description="Disordered" evidence="1">
    <location>
        <begin position="134"/>
        <end position="156"/>
    </location>
</feature>